<reference evidence="8" key="2">
    <citation type="submission" date="2025-09" db="UniProtKB">
        <authorList>
            <consortium name="Ensembl"/>
        </authorList>
    </citation>
    <scope>IDENTIFICATION</scope>
</reference>
<protein>
    <recommendedName>
        <fullName evidence="10">Pancreatic polypeptide</fullName>
    </recommendedName>
</protein>
<dbReference type="PROSITE" id="PS50276">
    <property type="entry name" value="PANCREATIC_HORMONE_2"/>
    <property type="match status" value="1"/>
</dbReference>
<dbReference type="Ensembl" id="ENSPTET00000043000.1">
    <property type="protein sequence ID" value="ENSPTEP00000031151.1"/>
    <property type="gene ID" value="ENSPTEG00000030174.1"/>
</dbReference>
<dbReference type="Pfam" id="PF00159">
    <property type="entry name" value="Hormone_3"/>
    <property type="match status" value="1"/>
</dbReference>
<dbReference type="Proteomes" id="UP000694416">
    <property type="component" value="Unplaced"/>
</dbReference>
<feature type="chain" id="PRO_5034796855" description="Pancreatic polypeptide" evidence="7">
    <location>
        <begin position="27"/>
        <end position="111"/>
    </location>
</feature>
<dbReference type="InterPro" id="IPR001955">
    <property type="entry name" value="Pancreatic_hormone-like"/>
</dbReference>
<name>A0A8C9LVU4_9PRIM</name>
<dbReference type="GO" id="GO:0007631">
    <property type="term" value="P:feeding behavior"/>
    <property type="evidence" value="ECO:0007669"/>
    <property type="project" value="TreeGrafter"/>
</dbReference>
<evidence type="ECO:0000256" key="5">
    <source>
        <dbReference type="ARBA" id="ARBA00037168"/>
    </source>
</evidence>
<dbReference type="PANTHER" id="PTHR10533:SF2">
    <property type="entry name" value="PANCREATIC POLYPEPTIDE PROHORMONE"/>
    <property type="match status" value="1"/>
</dbReference>
<evidence type="ECO:0000256" key="1">
    <source>
        <dbReference type="ARBA" id="ARBA00004613"/>
    </source>
</evidence>
<evidence type="ECO:0000256" key="3">
    <source>
        <dbReference type="ARBA" id="ARBA00022525"/>
    </source>
</evidence>
<dbReference type="GO" id="GO:0005615">
    <property type="term" value="C:extracellular space"/>
    <property type="evidence" value="ECO:0007669"/>
    <property type="project" value="TreeGrafter"/>
</dbReference>
<keyword evidence="7" id="KW-0732">Signal</keyword>
<evidence type="ECO:0008006" key="10">
    <source>
        <dbReference type="Google" id="ProtNLM"/>
    </source>
</evidence>
<evidence type="ECO:0000313" key="9">
    <source>
        <dbReference type="Proteomes" id="UP000694416"/>
    </source>
</evidence>
<comment type="function">
    <text evidence="5">Hormone secreted by pancreatic cells that acts as a regulator of pancreatic and gastrointestinal functions probably by signaling through the G protein-coupled receptor NPY4R2.</text>
</comment>
<dbReference type="Gene3D" id="6.10.250.900">
    <property type="match status" value="1"/>
</dbReference>
<dbReference type="PANTHER" id="PTHR10533">
    <property type="entry name" value="NEUROPEPTIDE Y/PANCREATIC HORMONE/PEPTIDE YY"/>
    <property type="match status" value="1"/>
</dbReference>
<comment type="similarity">
    <text evidence="2 6">Belongs to the NPY family.</text>
</comment>
<organism evidence="8 9">
    <name type="scientific">Piliocolobus tephrosceles</name>
    <name type="common">Ugandan red Colobus</name>
    <dbReference type="NCBI Taxonomy" id="591936"/>
    <lineage>
        <taxon>Eukaryota</taxon>
        <taxon>Metazoa</taxon>
        <taxon>Chordata</taxon>
        <taxon>Craniata</taxon>
        <taxon>Vertebrata</taxon>
        <taxon>Euteleostomi</taxon>
        <taxon>Mammalia</taxon>
        <taxon>Eutheria</taxon>
        <taxon>Euarchontoglires</taxon>
        <taxon>Primates</taxon>
        <taxon>Haplorrhini</taxon>
        <taxon>Catarrhini</taxon>
        <taxon>Cercopithecidae</taxon>
        <taxon>Colobinae</taxon>
        <taxon>Piliocolobus</taxon>
    </lineage>
</organism>
<keyword evidence="9" id="KW-1185">Reference proteome</keyword>
<accession>A0A8C9LVU4</accession>
<evidence type="ECO:0000256" key="6">
    <source>
        <dbReference type="RuleBase" id="RU000656"/>
    </source>
</evidence>
<evidence type="ECO:0000256" key="4">
    <source>
        <dbReference type="ARBA" id="ARBA00022815"/>
    </source>
</evidence>
<dbReference type="GO" id="GO:0007218">
    <property type="term" value="P:neuropeptide signaling pathway"/>
    <property type="evidence" value="ECO:0007669"/>
    <property type="project" value="TreeGrafter"/>
</dbReference>
<keyword evidence="4" id="KW-0027">Amidation</keyword>
<dbReference type="GO" id="GO:0005184">
    <property type="term" value="F:neuropeptide hormone activity"/>
    <property type="evidence" value="ECO:0007669"/>
    <property type="project" value="TreeGrafter"/>
</dbReference>
<evidence type="ECO:0000256" key="7">
    <source>
        <dbReference type="SAM" id="SignalP"/>
    </source>
</evidence>
<evidence type="ECO:0000313" key="8">
    <source>
        <dbReference type="Ensembl" id="ENSPTEP00000031151.1"/>
    </source>
</evidence>
<dbReference type="SMART" id="SM00309">
    <property type="entry name" value="PAH"/>
    <property type="match status" value="1"/>
</dbReference>
<dbReference type="GO" id="GO:0031841">
    <property type="term" value="F:neuropeptide Y receptor binding"/>
    <property type="evidence" value="ECO:0007669"/>
    <property type="project" value="TreeGrafter"/>
</dbReference>
<comment type="subcellular location">
    <subcellularLocation>
        <location evidence="1">Secreted</location>
    </subcellularLocation>
</comment>
<reference evidence="8" key="1">
    <citation type="submission" date="2025-08" db="UniProtKB">
        <authorList>
            <consortium name="Ensembl"/>
        </authorList>
    </citation>
    <scope>IDENTIFICATION</scope>
</reference>
<feature type="signal peptide" evidence="7">
    <location>
        <begin position="1"/>
        <end position="26"/>
    </location>
</feature>
<dbReference type="AlphaFoldDB" id="A0A8C9LVU4"/>
<evidence type="ECO:0000256" key="2">
    <source>
        <dbReference type="ARBA" id="ARBA00010022"/>
    </source>
</evidence>
<proteinExistence type="inferred from homology"/>
<sequence>MAAARCCLSLLLLSTCVALLLQPLLGARGAPQEPLYPGGNATPEQMAQYAAELHRYINVLTKPRASMYREKDKEDTLAFSDWGPPMLLPPGEFDSLPCLSSSLGLKGGWWD</sequence>
<dbReference type="PRINTS" id="PR00278">
    <property type="entry name" value="PANCHORMONE"/>
</dbReference>
<keyword evidence="3" id="KW-0964">Secreted</keyword>
<dbReference type="CDD" id="cd00126">
    <property type="entry name" value="PAH"/>
    <property type="match status" value="1"/>
</dbReference>